<feature type="binding site" evidence="10">
    <location>
        <position position="21"/>
    </location>
    <ligand>
        <name>substrate</name>
    </ligand>
</feature>
<dbReference type="Proteomes" id="UP000323824">
    <property type="component" value="Chromosome"/>
</dbReference>
<dbReference type="EMBL" id="CP035807">
    <property type="protein sequence ID" value="QEN03929.1"/>
    <property type="molecule type" value="Genomic_DNA"/>
</dbReference>
<evidence type="ECO:0000256" key="12">
    <source>
        <dbReference type="RuleBase" id="RU361175"/>
    </source>
</evidence>
<name>A0A5C1QAH6_9SPIO</name>
<dbReference type="InterPro" id="IPR017853">
    <property type="entry name" value="GH"/>
</dbReference>
<evidence type="ECO:0000256" key="9">
    <source>
        <dbReference type="PIRSR" id="PIRSR617736-1"/>
    </source>
</evidence>
<dbReference type="FunFam" id="3.20.20.80:FF:000004">
    <property type="entry name" value="Beta-glucosidase 6-phospho-beta-glucosidase"/>
    <property type="match status" value="1"/>
</dbReference>
<reference evidence="13 14" key="2">
    <citation type="submission" date="2019-09" db="EMBL/GenBank/DDBJ databases">
        <title>Complete Genome Sequence and Methylome Analysis of free living Spirochaetas.</title>
        <authorList>
            <person name="Leshcheva N."/>
            <person name="Mikheeva N."/>
        </authorList>
    </citation>
    <scope>NUCLEOTIDE SEQUENCE [LARGE SCALE GENOMIC DNA]</scope>
    <source>
        <strain evidence="13 14">P</strain>
    </source>
</reference>
<reference evidence="13 14" key="1">
    <citation type="submission" date="2019-02" db="EMBL/GenBank/DDBJ databases">
        <authorList>
            <person name="Fomenkov A."/>
            <person name="Dubinina G."/>
            <person name="Grabovich M."/>
            <person name="Vincze T."/>
            <person name="Roberts R.J."/>
        </authorList>
    </citation>
    <scope>NUCLEOTIDE SEQUENCE [LARGE SCALE GENOMIC DNA]</scope>
    <source>
        <strain evidence="13 14">P</strain>
    </source>
</reference>
<dbReference type="SUPFAM" id="SSF51445">
    <property type="entry name" value="(Trans)glycosidases"/>
    <property type="match status" value="1"/>
</dbReference>
<comment type="catalytic activity">
    <reaction evidence="1 12">
        <text>Hydrolysis of terminal, non-reducing beta-D-glucosyl residues with release of beta-D-glucose.</text>
        <dbReference type="EC" id="3.2.1.21"/>
    </reaction>
</comment>
<dbReference type="PRINTS" id="PR00131">
    <property type="entry name" value="GLHYDRLASE1"/>
</dbReference>
<dbReference type="KEGG" id="sper:EW093_04180"/>
<evidence type="ECO:0000256" key="10">
    <source>
        <dbReference type="PIRSR" id="PIRSR617736-2"/>
    </source>
</evidence>
<dbReference type="GO" id="GO:0008422">
    <property type="term" value="F:beta-glucosidase activity"/>
    <property type="evidence" value="ECO:0007669"/>
    <property type="project" value="UniProtKB-EC"/>
</dbReference>
<keyword evidence="4 12" id="KW-0378">Hydrolase</keyword>
<dbReference type="OrthoDB" id="9765195at2"/>
<keyword evidence="14" id="KW-1185">Reference proteome</keyword>
<protein>
    <recommendedName>
        <fullName evidence="3 12">Beta-glucosidase</fullName>
        <ecNumber evidence="3 12">3.2.1.21</ecNumber>
    </recommendedName>
</protein>
<dbReference type="InterPro" id="IPR033132">
    <property type="entry name" value="GH_1_N_CS"/>
</dbReference>
<dbReference type="RefSeq" id="WP_149567186.1">
    <property type="nucleotide sequence ID" value="NZ_CP035807.1"/>
</dbReference>
<evidence type="ECO:0000313" key="13">
    <source>
        <dbReference type="EMBL" id="QEN03929.1"/>
    </source>
</evidence>
<proteinExistence type="inferred from homology"/>
<sequence>MLKRENFPKNFLFGTATSAYQIEGAANSYGRVPSIWDDFSKTPGKIADSSNGDIACDHYHLYETDLDLIKNIGLDSYRFSISWPRVISNRRGKINQEGLDFYDRLVDQMLKRDIDPFLTLYHWDLPSFLQEIGGWTNRDTNKHFRDYAYTVSEKLGDRVKNWITHNEMWCTSFLSHHIGMFAPGEQNLKNGFTVAHNLLLSHGLATKSLREHSNSLKIGIAPNYLPCYPATESKLDRRAAELYDGYFNRWFLDPLSGKDYPEDVLEFVEDFMPKIETGDMETIKQECDFIGINYYNANWYKYDESIPLLPCKKVQPDNLWFTADRDVYAKGLYDTLYRVNKDYNFKDIYITENGAAFDDKLEIDSNGNKVCHDQGRVRFYKEHFEQASLAIKDGIPLKGYFVWSLLDNFEWAAGYTLRYGMHYTDYNTQERIPKDSAKWLKDFINN</sequence>
<dbReference type="PROSITE" id="PS00572">
    <property type="entry name" value="GLYCOSYL_HYDROL_F1_1"/>
    <property type="match status" value="1"/>
</dbReference>
<comment type="similarity">
    <text evidence="2 12">Belongs to the glycosyl hydrolase 1 family.</text>
</comment>
<dbReference type="InterPro" id="IPR018120">
    <property type="entry name" value="Glyco_hydro_1_AS"/>
</dbReference>
<evidence type="ECO:0000256" key="4">
    <source>
        <dbReference type="ARBA" id="ARBA00022801"/>
    </source>
</evidence>
<keyword evidence="8" id="KW-0624">Polysaccharide degradation</keyword>
<accession>A0A5C1QAH6</accession>
<dbReference type="InterPro" id="IPR001360">
    <property type="entry name" value="Glyco_hydro_1"/>
</dbReference>
<evidence type="ECO:0000256" key="5">
    <source>
        <dbReference type="ARBA" id="ARBA00023001"/>
    </source>
</evidence>
<evidence type="ECO:0000256" key="3">
    <source>
        <dbReference type="ARBA" id="ARBA00012744"/>
    </source>
</evidence>
<dbReference type="Pfam" id="PF00232">
    <property type="entry name" value="Glyco_hydro_1"/>
    <property type="match status" value="1"/>
</dbReference>
<dbReference type="PANTHER" id="PTHR10353:SF36">
    <property type="entry name" value="LP05116P"/>
    <property type="match status" value="1"/>
</dbReference>
<evidence type="ECO:0000313" key="14">
    <source>
        <dbReference type="Proteomes" id="UP000323824"/>
    </source>
</evidence>
<dbReference type="Gene3D" id="3.20.20.80">
    <property type="entry name" value="Glycosidases"/>
    <property type="match status" value="1"/>
</dbReference>
<dbReference type="InterPro" id="IPR017736">
    <property type="entry name" value="Glyco_hydro_1_beta-glucosidase"/>
</dbReference>
<evidence type="ECO:0000256" key="1">
    <source>
        <dbReference type="ARBA" id="ARBA00000448"/>
    </source>
</evidence>
<dbReference type="GO" id="GO:0005829">
    <property type="term" value="C:cytosol"/>
    <property type="evidence" value="ECO:0007669"/>
    <property type="project" value="TreeGrafter"/>
</dbReference>
<evidence type="ECO:0000256" key="2">
    <source>
        <dbReference type="ARBA" id="ARBA00010838"/>
    </source>
</evidence>
<gene>
    <name evidence="13" type="ORF">EW093_04180</name>
</gene>
<dbReference type="EC" id="3.2.1.21" evidence="3 12"/>
<evidence type="ECO:0000256" key="6">
    <source>
        <dbReference type="ARBA" id="ARBA00023277"/>
    </source>
</evidence>
<organism evidence="13 14">
    <name type="scientific">Thiospirochaeta perfilievii</name>
    <dbReference type="NCBI Taxonomy" id="252967"/>
    <lineage>
        <taxon>Bacteria</taxon>
        <taxon>Pseudomonadati</taxon>
        <taxon>Spirochaetota</taxon>
        <taxon>Spirochaetia</taxon>
        <taxon>Spirochaetales</taxon>
        <taxon>Spirochaetaceae</taxon>
        <taxon>Thiospirochaeta</taxon>
    </lineage>
</organism>
<dbReference type="PROSITE" id="PS00653">
    <property type="entry name" value="GLYCOSYL_HYDROL_F1_2"/>
    <property type="match status" value="1"/>
</dbReference>
<evidence type="ECO:0000256" key="11">
    <source>
        <dbReference type="PROSITE-ProRule" id="PRU10055"/>
    </source>
</evidence>
<feature type="binding site" evidence="10">
    <location>
        <position position="403"/>
    </location>
    <ligand>
        <name>substrate</name>
    </ligand>
</feature>
<keyword evidence="5" id="KW-0136">Cellulose degradation</keyword>
<dbReference type="AlphaFoldDB" id="A0A5C1QAH6"/>
<keyword evidence="6" id="KW-0119">Carbohydrate metabolism</keyword>
<feature type="binding site" evidence="10">
    <location>
        <position position="122"/>
    </location>
    <ligand>
        <name>substrate</name>
    </ligand>
</feature>
<keyword evidence="7 12" id="KW-0326">Glycosidase</keyword>
<feature type="binding site" evidence="10">
    <location>
        <position position="166"/>
    </location>
    <ligand>
        <name>substrate</name>
    </ligand>
</feature>
<feature type="binding site" evidence="10">
    <location>
        <begin position="410"/>
        <end position="411"/>
    </location>
    <ligand>
        <name>substrate</name>
    </ligand>
</feature>
<evidence type="ECO:0000256" key="8">
    <source>
        <dbReference type="ARBA" id="ARBA00023326"/>
    </source>
</evidence>
<feature type="active site" description="Proton donor" evidence="9">
    <location>
        <position position="167"/>
    </location>
</feature>
<evidence type="ECO:0000256" key="7">
    <source>
        <dbReference type="ARBA" id="ARBA00023295"/>
    </source>
</evidence>
<feature type="active site" description="Nucleophile" evidence="9 11">
    <location>
        <position position="352"/>
    </location>
</feature>
<dbReference type="NCBIfam" id="TIGR03356">
    <property type="entry name" value="BGL"/>
    <property type="match status" value="1"/>
</dbReference>
<feature type="binding site" evidence="10">
    <location>
        <position position="295"/>
    </location>
    <ligand>
        <name>substrate</name>
    </ligand>
</feature>
<dbReference type="GO" id="GO:0030245">
    <property type="term" value="P:cellulose catabolic process"/>
    <property type="evidence" value="ECO:0007669"/>
    <property type="project" value="UniProtKB-KW"/>
</dbReference>
<dbReference type="PANTHER" id="PTHR10353">
    <property type="entry name" value="GLYCOSYL HYDROLASE"/>
    <property type="match status" value="1"/>
</dbReference>